<evidence type="ECO:0000256" key="1">
    <source>
        <dbReference type="SAM" id="Phobius"/>
    </source>
</evidence>
<feature type="transmembrane region" description="Helical" evidence="1">
    <location>
        <begin position="64"/>
        <end position="80"/>
    </location>
</feature>
<evidence type="ECO:0000313" key="3">
    <source>
        <dbReference type="Proteomes" id="UP000244240"/>
    </source>
</evidence>
<dbReference type="Pfam" id="PF14036">
    <property type="entry name" value="YlaH"/>
    <property type="match status" value="1"/>
</dbReference>
<gene>
    <name evidence="2" type="ORF">C8P63_101293</name>
</gene>
<dbReference type="EMBL" id="QBKR01000001">
    <property type="protein sequence ID" value="PTX65065.1"/>
    <property type="molecule type" value="Genomic_DNA"/>
</dbReference>
<keyword evidence="1" id="KW-0472">Membrane</keyword>
<keyword evidence="1" id="KW-0812">Transmembrane</keyword>
<dbReference type="InterPro" id="IPR025620">
    <property type="entry name" value="YlaH"/>
</dbReference>
<dbReference type="OrthoDB" id="2680377at2"/>
<protein>
    <submittedName>
        <fullName evidence="2">YlaH-like protein</fullName>
    </submittedName>
</protein>
<comment type="caution">
    <text evidence="2">The sequence shown here is derived from an EMBL/GenBank/DDBJ whole genome shotgun (WGS) entry which is preliminary data.</text>
</comment>
<feature type="transmembrane region" description="Helical" evidence="1">
    <location>
        <begin position="12"/>
        <end position="29"/>
    </location>
</feature>
<feature type="transmembrane region" description="Helical" evidence="1">
    <location>
        <begin position="41"/>
        <end position="58"/>
    </location>
</feature>
<sequence length="94" mass="10737">MEEINAWLRSQPPVSYLVILAMTAVVYKVAFARKLPVLKSFVVYVVLAIGCVLLWGMFYLRFPIIEILAITLVMIAAARIRMWMGTRKKDTDSD</sequence>
<accession>A0A2T6C9Q8</accession>
<reference evidence="2 3" key="1">
    <citation type="submission" date="2018-04" db="EMBL/GenBank/DDBJ databases">
        <title>Genomic Encyclopedia of Archaeal and Bacterial Type Strains, Phase II (KMG-II): from individual species to whole genera.</title>
        <authorList>
            <person name="Goeker M."/>
        </authorList>
    </citation>
    <scope>NUCLEOTIDE SEQUENCE [LARGE SCALE GENOMIC DNA]</scope>
    <source>
        <strain evidence="2 3">DSM 45787</strain>
    </source>
</reference>
<evidence type="ECO:0000313" key="2">
    <source>
        <dbReference type="EMBL" id="PTX65065.1"/>
    </source>
</evidence>
<dbReference type="Proteomes" id="UP000244240">
    <property type="component" value="Unassembled WGS sequence"/>
</dbReference>
<keyword evidence="1" id="KW-1133">Transmembrane helix</keyword>
<organism evidence="2 3">
    <name type="scientific">Melghirimyces profundicolus</name>
    <dbReference type="NCBI Taxonomy" id="1242148"/>
    <lineage>
        <taxon>Bacteria</taxon>
        <taxon>Bacillati</taxon>
        <taxon>Bacillota</taxon>
        <taxon>Bacilli</taxon>
        <taxon>Bacillales</taxon>
        <taxon>Thermoactinomycetaceae</taxon>
        <taxon>Melghirimyces</taxon>
    </lineage>
</organism>
<keyword evidence="3" id="KW-1185">Reference proteome</keyword>
<name>A0A2T6C9Q8_9BACL</name>
<proteinExistence type="predicted"/>
<dbReference type="RefSeq" id="WP_108021540.1">
    <property type="nucleotide sequence ID" value="NZ_QBKR01000001.1"/>
</dbReference>
<dbReference type="AlphaFoldDB" id="A0A2T6C9Q8"/>